<dbReference type="InterPro" id="IPR011010">
    <property type="entry name" value="DNA_brk_join_enz"/>
</dbReference>
<name>A0A2Z6GCZ8_9PROT</name>
<accession>A0A2Z6GCZ8</accession>
<keyword evidence="3" id="KW-1185">Reference proteome</keyword>
<dbReference type="GO" id="GO:0006310">
    <property type="term" value="P:DNA recombination"/>
    <property type="evidence" value="ECO:0007669"/>
    <property type="project" value="UniProtKB-KW"/>
</dbReference>
<keyword evidence="1" id="KW-0233">DNA recombination</keyword>
<reference evidence="2 3" key="1">
    <citation type="submission" date="2018-06" db="EMBL/GenBank/DDBJ databases">
        <title>OYT1 Genome Sequencing.</title>
        <authorList>
            <person name="Kato S."/>
            <person name="Itoh T."/>
            <person name="Ohkuma M."/>
        </authorList>
    </citation>
    <scope>NUCLEOTIDE SEQUENCE [LARGE SCALE GENOMIC DNA]</scope>
    <source>
        <strain evidence="2 3">OYT1</strain>
    </source>
</reference>
<dbReference type="GO" id="GO:0015074">
    <property type="term" value="P:DNA integration"/>
    <property type="evidence" value="ECO:0007669"/>
    <property type="project" value="InterPro"/>
</dbReference>
<organism evidence="2 3">
    <name type="scientific">Ferriphaselus amnicola</name>
    <dbReference type="NCBI Taxonomy" id="1188319"/>
    <lineage>
        <taxon>Bacteria</taxon>
        <taxon>Pseudomonadati</taxon>
        <taxon>Pseudomonadota</taxon>
        <taxon>Betaproteobacteria</taxon>
        <taxon>Nitrosomonadales</taxon>
        <taxon>Gallionellaceae</taxon>
        <taxon>Ferriphaselus</taxon>
    </lineage>
</organism>
<dbReference type="KEGG" id="fam:OYT1_ch1491"/>
<dbReference type="Proteomes" id="UP000033070">
    <property type="component" value="Chromosome"/>
</dbReference>
<dbReference type="Gene3D" id="1.10.443.10">
    <property type="entry name" value="Intergrase catalytic core"/>
    <property type="match status" value="1"/>
</dbReference>
<dbReference type="InterPro" id="IPR013762">
    <property type="entry name" value="Integrase-like_cat_sf"/>
</dbReference>
<proteinExistence type="predicted"/>
<sequence length="367" mass="41786">MSSYDDGIFSLNAAHQEEQVGDSHQRQKLDTAIEIIRKKEIEWHLQSEIKRSTLLTYQSAYRHYAAARESARLSGTEFHYYVENQSSRNVVVAAIERYILLRTKRAVLISDAVALARIRDSIATDFRIVSELKSSHKKIDSEKEKPFDFWREKLALLERYHPNWREELVKKMSRSKYYDCVLVQSICGCRTEELLSGVVITLTESGDCILGVKTAKMRAGDDSTSMRYIRTSDSRLRSLAGTVRLSLPFTEDMTNWERACAERKAKNNFRQTITNLSERLFGIGITPKAFRCGVASDLRSFGASTTEVSEFLGHASTACANRYSARLNSRGRARRVPAQLETARVQVFSRPMSEQLLARSRTPGFCP</sequence>
<dbReference type="AlphaFoldDB" id="A0A2Z6GCZ8"/>
<evidence type="ECO:0008006" key="4">
    <source>
        <dbReference type="Google" id="ProtNLM"/>
    </source>
</evidence>
<evidence type="ECO:0000313" key="2">
    <source>
        <dbReference type="EMBL" id="BBE51045.1"/>
    </source>
</evidence>
<protein>
    <recommendedName>
        <fullName evidence="4">Tyr recombinase domain-containing protein</fullName>
    </recommendedName>
</protein>
<dbReference type="GO" id="GO:0003677">
    <property type="term" value="F:DNA binding"/>
    <property type="evidence" value="ECO:0007669"/>
    <property type="project" value="InterPro"/>
</dbReference>
<evidence type="ECO:0000313" key="3">
    <source>
        <dbReference type="Proteomes" id="UP000033070"/>
    </source>
</evidence>
<dbReference type="EMBL" id="AP018738">
    <property type="protein sequence ID" value="BBE51045.1"/>
    <property type="molecule type" value="Genomic_DNA"/>
</dbReference>
<dbReference type="SUPFAM" id="SSF56349">
    <property type="entry name" value="DNA breaking-rejoining enzymes"/>
    <property type="match status" value="1"/>
</dbReference>
<gene>
    <name evidence="2" type="ORF">OYT1_ch1491</name>
</gene>
<dbReference type="RefSeq" id="WP_062627701.1">
    <property type="nucleotide sequence ID" value="NZ_AP018738.1"/>
</dbReference>
<evidence type="ECO:0000256" key="1">
    <source>
        <dbReference type="ARBA" id="ARBA00023172"/>
    </source>
</evidence>